<name>A0ABQ2W4W3_9ACTN</name>
<protein>
    <submittedName>
        <fullName evidence="2">Uncharacterized protein</fullName>
    </submittedName>
</protein>
<evidence type="ECO:0000256" key="1">
    <source>
        <dbReference type="SAM" id="MobiDB-lite"/>
    </source>
</evidence>
<comment type="caution">
    <text evidence="2">The sequence shown here is derived from an EMBL/GenBank/DDBJ whole genome shotgun (WGS) entry which is preliminary data.</text>
</comment>
<proteinExistence type="predicted"/>
<feature type="region of interest" description="Disordered" evidence="1">
    <location>
        <begin position="46"/>
        <end position="73"/>
    </location>
</feature>
<evidence type="ECO:0000313" key="2">
    <source>
        <dbReference type="EMBL" id="GGV92286.1"/>
    </source>
</evidence>
<dbReference type="Proteomes" id="UP000660675">
    <property type="component" value="Unassembled WGS sequence"/>
</dbReference>
<sequence>MNGMDYRYQRLPAGQARRAPRHPNESARRTAPGRLRQTVAARCRARLTSYTPGTSRMARIRAGSPAASGSCRV</sequence>
<keyword evidence="3" id="KW-1185">Reference proteome</keyword>
<reference evidence="3" key="1">
    <citation type="journal article" date="2019" name="Int. J. Syst. Evol. Microbiol.">
        <title>The Global Catalogue of Microorganisms (GCM) 10K type strain sequencing project: providing services to taxonomists for standard genome sequencing and annotation.</title>
        <authorList>
            <consortium name="The Broad Institute Genomics Platform"/>
            <consortium name="The Broad Institute Genome Sequencing Center for Infectious Disease"/>
            <person name="Wu L."/>
            <person name="Ma J."/>
        </authorList>
    </citation>
    <scope>NUCLEOTIDE SEQUENCE [LARGE SCALE GENOMIC DNA]</scope>
    <source>
        <strain evidence="3">JCM 4376</strain>
    </source>
</reference>
<gene>
    <name evidence="2" type="ORF">GCM10015535_53040</name>
</gene>
<dbReference type="EMBL" id="BMTF01000021">
    <property type="protein sequence ID" value="GGV92286.1"/>
    <property type="molecule type" value="Genomic_DNA"/>
</dbReference>
<organism evidence="2 3">
    <name type="scientific">Streptomyces gelaticus</name>
    <dbReference type="NCBI Taxonomy" id="285446"/>
    <lineage>
        <taxon>Bacteria</taxon>
        <taxon>Bacillati</taxon>
        <taxon>Actinomycetota</taxon>
        <taxon>Actinomycetes</taxon>
        <taxon>Kitasatosporales</taxon>
        <taxon>Streptomycetaceae</taxon>
        <taxon>Streptomyces</taxon>
    </lineage>
</organism>
<evidence type="ECO:0000313" key="3">
    <source>
        <dbReference type="Proteomes" id="UP000660675"/>
    </source>
</evidence>
<accession>A0ABQ2W4W3</accession>
<feature type="region of interest" description="Disordered" evidence="1">
    <location>
        <begin position="1"/>
        <end position="32"/>
    </location>
</feature>